<evidence type="ECO:0000256" key="5">
    <source>
        <dbReference type="ARBA" id="ARBA00022630"/>
    </source>
</evidence>
<proteinExistence type="predicted"/>
<dbReference type="AlphaFoldDB" id="M1ZGR7"/>
<keyword evidence="15" id="KW-0739">Sodium transport</keyword>
<reference evidence="18 19" key="1">
    <citation type="submission" date="2016-11" db="EMBL/GenBank/DDBJ databases">
        <authorList>
            <person name="Manzoor S."/>
        </authorList>
    </citation>
    <scope>NUCLEOTIDE SEQUENCE [LARGE SCALE GENOMIC DNA]</scope>
    <source>
        <strain evidence="18">Clostridium ultunense strain Esp</strain>
    </source>
</reference>
<dbReference type="GO" id="GO:0016020">
    <property type="term" value="C:membrane"/>
    <property type="evidence" value="ECO:0007669"/>
    <property type="project" value="InterPro"/>
</dbReference>
<accession>M1ZGR7</accession>
<evidence type="ECO:0000313" key="19">
    <source>
        <dbReference type="Proteomes" id="UP000245423"/>
    </source>
</evidence>
<dbReference type="OrthoDB" id="9794010at2"/>
<dbReference type="InterPro" id="IPR007329">
    <property type="entry name" value="FMN-bd"/>
</dbReference>
<keyword evidence="19" id="KW-1185">Reference proteome</keyword>
<keyword evidence="12" id="KW-0406">Ion transport</keyword>
<keyword evidence="6" id="KW-0288">FMN</keyword>
<dbReference type="PANTHER" id="PTHR37838">
    <property type="entry name" value="NA(+)-TRANSLOCATING NADH-QUINONE REDUCTASE SUBUNIT C"/>
    <property type="match status" value="1"/>
</dbReference>
<keyword evidence="9 16" id="KW-1133">Transmembrane helix</keyword>
<protein>
    <submittedName>
        <fullName evidence="18">Sodium-translocating NADH-quinone reductase subunit C</fullName>
    </submittedName>
</protein>
<keyword evidence="14 16" id="KW-0472">Membrane</keyword>
<evidence type="ECO:0000256" key="16">
    <source>
        <dbReference type="SAM" id="Phobius"/>
    </source>
</evidence>
<keyword evidence="5" id="KW-0285">Flavoprotein</keyword>
<keyword evidence="1" id="KW-0813">Transport</keyword>
<evidence type="ECO:0000256" key="14">
    <source>
        <dbReference type="ARBA" id="ARBA00023136"/>
    </source>
</evidence>
<evidence type="ECO:0000256" key="3">
    <source>
        <dbReference type="ARBA" id="ARBA00022519"/>
    </source>
</evidence>
<dbReference type="RefSeq" id="WP_005587949.1">
    <property type="nucleotide sequence ID" value="NZ_LT669839.1"/>
</dbReference>
<evidence type="ECO:0000256" key="12">
    <source>
        <dbReference type="ARBA" id="ARBA00023065"/>
    </source>
</evidence>
<dbReference type="EMBL" id="LT669839">
    <property type="protein sequence ID" value="SHD75767.1"/>
    <property type="molecule type" value="Genomic_DNA"/>
</dbReference>
<keyword evidence="13" id="KW-0830">Ubiquinone</keyword>
<keyword evidence="2" id="KW-1003">Cell membrane</keyword>
<dbReference type="HOGENOM" id="CLU_077882_0_2_9"/>
<gene>
    <name evidence="18" type="ORF">CUESP1_0376</name>
</gene>
<dbReference type="SMART" id="SM00900">
    <property type="entry name" value="FMN_bind"/>
    <property type="match status" value="1"/>
</dbReference>
<evidence type="ECO:0000256" key="10">
    <source>
        <dbReference type="ARBA" id="ARBA00023027"/>
    </source>
</evidence>
<dbReference type="Proteomes" id="UP000245423">
    <property type="component" value="Chromosome 1"/>
</dbReference>
<evidence type="ECO:0000256" key="6">
    <source>
        <dbReference type="ARBA" id="ARBA00022643"/>
    </source>
</evidence>
<evidence type="ECO:0000256" key="1">
    <source>
        <dbReference type="ARBA" id="ARBA00022448"/>
    </source>
</evidence>
<keyword evidence="8" id="KW-1278">Translocase</keyword>
<keyword evidence="7 16" id="KW-0812">Transmembrane</keyword>
<dbReference type="PANTHER" id="PTHR37838:SF1">
    <property type="entry name" value="NA(+)-TRANSLOCATING NADH-QUINONE REDUCTASE SUBUNIT C"/>
    <property type="match status" value="1"/>
</dbReference>
<organism evidence="18 19">
    <name type="scientific">[Clostridium] ultunense Esp</name>
    <dbReference type="NCBI Taxonomy" id="1288971"/>
    <lineage>
        <taxon>Bacteria</taxon>
        <taxon>Bacillati</taxon>
        <taxon>Bacillota</taxon>
        <taxon>Tissierellia</taxon>
        <taxon>Tissierellales</taxon>
        <taxon>Tepidimicrobiaceae</taxon>
        <taxon>Schnuerera</taxon>
    </lineage>
</organism>
<dbReference type="InterPro" id="IPR010204">
    <property type="entry name" value="NqrC"/>
</dbReference>
<keyword evidence="3" id="KW-0997">Cell inner membrane</keyword>
<evidence type="ECO:0000256" key="15">
    <source>
        <dbReference type="ARBA" id="ARBA00023201"/>
    </source>
</evidence>
<keyword evidence="10" id="KW-0520">NAD</keyword>
<evidence type="ECO:0000256" key="2">
    <source>
        <dbReference type="ARBA" id="ARBA00022475"/>
    </source>
</evidence>
<sequence length="201" mass="22470">MKKSFSFPIIFMIIITAFFTLILAYLNYVTTDAIAFNEETDLRKTLLYVFDIEVPSEDPKVIEEVFNQYVGKEETGDETIYFIKEGEEITGYAFPVGGTALWGTVQGYVAISEDYSQLLGIDFVSHSETPGLGGRISEDWFKEQFRGLDLTQAQDGQYIIYKPAPGGNVDAIAGATQTSNSVSKFLNEDIFEFINRKGGSR</sequence>
<feature type="transmembrane region" description="Helical" evidence="16">
    <location>
        <begin position="7"/>
        <end position="28"/>
    </location>
</feature>
<evidence type="ECO:0000256" key="8">
    <source>
        <dbReference type="ARBA" id="ARBA00022967"/>
    </source>
</evidence>
<evidence type="ECO:0000256" key="4">
    <source>
        <dbReference type="ARBA" id="ARBA00022553"/>
    </source>
</evidence>
<name>M1ZGR7_9FIRM</name>
<evidence type="ECO:0000313" key="18">
    <source>
        <dbReference type="EMBL" id="SHD75767.1"/>
    </source>
</evidence>
<keyword evidence="11" id="KW-0915">Sodium</keyword>
<evidence type="ECO:0000256" key="11">
    <source>
        <dbReference type="ARBA" id="ARBA00023053"/>
    </source>
</evidence>
<dbReference type="GO" id="GO:0010181">
    <property type="term" value="F:FMN binding"/>
    <property type="evidence" value="ECO:0007669"/>
    <property type="project" value="InterPro"/>
</dbReference>
<evidence type="ECO:0000256" key="7">
    <source>
        <dbReference type="ARBA" id="ARBA00022692"/>
    </source>
</evidence>
<evidence type="ECO:0000259" key="17">
    <source>
        <dbReference type="SMART" id="SM00900"/>
    </source>
</evidence>
<dbReference type="Pfam" id="PF04205">
    <property type="entry name" value="FMN_bind"/>
    <property type="match status" value="1"/>
</dbReference>
<evidence type="ECO:0000256" key="13">
    <source>
        <dbReference type="ARBA" id="ARBA00023075"/>
    </source>
</evidence>
<evidence type="ECO:0000256" key="9">
    <source>
        <dbReference type="ARBA" id="ARBA00022989"/>
    </source>
</evidence>
<dbReference type="GO" id="GO:0016655">
    <property type="term" value="F:oxidoreductase activity, acting on NAD(P)H, quinone or similar compound as acceptor"/>
    <property type="evidence" value="ECO:0007669"/>
    <property type="project" value="InterPro"/>
</dbReference>
<dbReference type="GO" id="GO:0006814">
    <property type="term" value="P:sodium ion transport"/>
    <property type="evidence" value="ECO:0007669"/>
    <property type="project" value="UniProtKB-KW"/>
</dbReference>
<feature type="domain" description="FMN-binding" evidence="17">
    <location>
        <begin position="100"/>
        <end position="193"/>
    </location>
</feature>
<keyword evidence="4" id="KW-0597">Phosphoprotein</keyword>